<evidence type="ECO:0000259" key="13">
    <source>
        <dbReference type="SMART" id="SM00004"/>
    </source>
</evidence>
<feature type="transmembrane region" description="Helical" evidence="12">
    <location>
        <begin position="52"/>
        <end position="72"/>
    </location>
</feature>
<evidence type="ECO:0000256" key="7">
    <source>
        <dbReference type="ARBA" id="ARBA00022989"/>
    </source>
</evidence>
<evidence type="ECO:0000256" key="2">
    <source>
        <dbReference type="ARBA" id="ARBA00007583"/>
    </source>
</evidence>
<dbReference type="Pfam" id="PF03600">
    <property type="entry name" value="CitMHS"/>
    <property type="match status" value="1"/>
</dbReference>
<dbReference type="InterPro" id="IPR004680">
    <property type="entry name" value="Cit_transptr-like_dom"/>
</dbReference>
<evidence type="ECO:0000256" key="8">
    <source>
        <dbReference type="ARBA" id="ARBA00023136"/>
    </source>
</evidence>
<evidence type="ECO:0000256" key="5">
    <source>
        <dbReference type="ARBA" id="ARBA00022692"/>
    </source>
</evidence>
<dbReference type="PANTHER" id="PTHR24045:SF0">
    <property type="entry name" value="N-ACETYLGLUCOSAMINE-1-PHOSPHOTRANSFERASE SUBUNITS ALPHA_BETA"/>
    <property type="match status" value="1"/>
</dbReference>
<dbReference type="InterPro" id="IPR047141">
    <property type="entry name" value="Stealth"/>
</dbReference>
<gene>
    <name evidence="14" type="ORF">DYB36_005911</name>
</gene>
<feature type="transmembrane region" description="Helical" evidence="12">
    <location>
        <begin position="1093"/>
        <end position="1126"/>
    </location>
</feature>
<evidence type="ECO:0000256" key="1">
    <source>
        <dbReference type="ARBA" id="ARBA00004141"/>
    </source>
</evidence>
<evidence type="ECO:0000256" key="9">
    <source>
        <dbReference type="ARBA" id="ARBA00023157"/>
    </source>
</evidence>
<accession>A0A397AQY7</accession>
<dbReference type="PANTHER" id="PTHR24045">
    <property type="match status" value="1"/>
</dbReference>
<dbReference type="Proteomes" id="UP000265427">
    <property type="component" value="Unassembled WGS sequence"/>
</dbReference>
<dbReference type="Gene3D" id="4.10.470.20">
    <property type="match status" value="2"/>
</dbReference>
<evidence type="ECO:0000256" key="4">
    <source>
        <dbReference type="ARBA" id="ARBA00022679"/>
    </source>
</evidence>
<feature type="transmembrane region" description="Helical" evidence="12">
    <location>
        <begin position="1035"/>
        <end position="1056"/>
    </location>
</feature>
<dbReference type="InterPro" id="IPR031357">
    <property type="entry name" value="Stealth_CR3"/>
</dbReference>
<dbReference type="AlphaFoldDB" id="A0A397AQY7"/>
<evidence type="ECO:0000256" key="12">
    <source>
        <dbReference type="SAM" id="Phobius"/>
    </source>
</evidence>
<dbReference type="SMART" id="SM00004">
    <property type="entry name" value="NL"/>
    <property type="match status" value="2"/>
</dbReference>
<comment type="subcellular location">
    <subcellularLocation>
        <location evidence="1">Membrane</location>
        <topology evidence="1">Multi-pass membrane protein</topology>
    </subcellularLocation>
</comment>
<organism evidence="14 15">
    <name type="scientific">Aphanomyces astaci</name>
    <name type="common">Crayfish plague agent</name>
    <dbReference type="NCBI Taxonomy" id="112090"/>
    <lineage>
        <taxon>Eukaryota</taxon>
        <taxon>Sar</taxon>
        <taxon>Stramenopiles</taxon>
        <taxon>Oomycota</taxon>
        <taxon>Saprolegniomycetes</taxon>
        <taxon>Saprolegniales</taxon>
        <taxon>Verrucalvaceae</taxon>
        <taxon>Aphanomyces</taxon>
    </lineage>
</organism>
<feature type="transmembrane region" description="Helical" evidence="12">
    <location>
        <begin position="968"/>
        <end position="987"/>
    </location>
</feature>
<dbReference type="InterPro" id="IPR031358">
    <property type="entry name" value="Stealth_CR1"/>
</dbReference>
<feature type="domain" description="LNR" evidence="13">
    <location>
        <begin position="344"/>
        <end position="382"/>
    </location>
</feature>
<keyword evidence="7 12" id="KW-1133">Transmembrane helix</keyword>
<dbReference type="GO" id="GO:0016020">
    <property type="term" value="C:membrane"/>
    <property type="evidence" value="ECO:0007669"/>
    <property type="project" value="UniProtKB-SubCell"/>
</dbReference>
<dbReference type="Pfam" id="PF17101">
    <property type="entry name" value="Stealth_CR1"/>
    <property type="match status" value="1"/>
</dbReference>
<protein>
    <recommendedName>
        <fullName evidence="13">LNR domain-containing protein</fullName>
    </recommendedName>
</protein>
<sequence length="1181" mass="129754">MAKTPGSGKGSKLSALRSHGSPSAKFDSDAALIEEIKRLQPPSPQPTHWRRWLAAAIAFVAVHVALVVVLLHDADPGYFYSRRYPNIGNINLETDAPFMGYPPIDVVYTWVNGSDPRWKREKDHWHRRWKAQIQGDIFDETGESEVFDASAAATENRFRDNEELRYSLRSIEMYAPWVRHVYLVTDGQIPNWLNVESPRLTIVPHRSIFANQSHLPVFSSPAIEANLDKIPGLSSLFLYFNDDVFLGAPVTPEDFISPSGVQNIYLSWEVPECSKGCREFNLGNQICDPSCNTTACAFDMGDCGCLEVPTSDPLVFDVVCAPPSASNTAATDVSPVADTEQPVKTANPLNCMDGCSWTWIGDGTCDVLCNVTQCGFDAGDCSLKALEALTTLDLTTKAPGTTYGVHVPGDADALVVHLPRPYFEFLDRATLLGDQLVRRAVLLEQNMTLVLVFARKDTTGTPTGGAVVSVDGELADESTAQWTLHVLRGHHTLPHAGMWSVLSPDLAELKMTRHLHPNASTLVDLQIELPYHSIPDWSMPMTVSNKLEPSMPTSVVCPPILPPVADAGLSDEDDGATDDAAVDSGEDHAAVRCMLDGRRVVLQWQWNASLEAGAFVSGDICTSNAHVESCVHAVLSLRGGVTWVPPTPKRREPVVWTGEWHAFEDCVVSDWFQGAIGGGLVGQCSVAVETDALDDAPPPPGPPAVDLEVAKKAKAMCSSIARRLKARSNESTWWGLSKVRDGWLAVKTWLHVNTVEVLDTPRHHMLSTDDVAACERYFASRPVELPTVSADADAVTSVDTFGDSLRFVNKLYNAQFGKVDGPIRRRVPSHMPHFIQKSLLTEMKDHWAAEFNATSSHRFRHPKDMQFSFSYMYYVVNRHKLHPPTIDDIFSTYIDINRDGLIDEHEALSVASLLTFSISAALSKCQIELYIAAFLQRRFKKSPRLFLLAIMLMGLFLSMWINNHTAPVLCVSTLLIGLAFACNLGGMMTPIASLQVHESFRMILCWLFLLWAFNPSDVKYIPQIVYDQKQRVTRVHVAVVLLTVSTIVLWALFTLIAPTVGDMSIISLLLMAVQRSGLLGTLSHSLIQALPSGSVWLTTVLLCMLVLGLTTFISHTVASLILLPIIVQLSIEIGQPQIPVISCALAISAVGLAFSLFTVALIVSLGYWLIVLVLGDNIVSV</sequence>
<keyword evidence="4" id="KW-0808">Transferase</keyword>
<dbReference type="InterPro" id="IPR021520">
    <property type="entry name" value="Stealth_CR2"/>
</dbReference>
<evidence type="ECO:0000256" key="6">
    <source>
        <dbReference type="ARBA" id="ARBA00022737"/>
    </source>
</evidence>
<keyword evidence="8 12" id="KW-0472">Membrane</keyword>
<dbReference type="Pfam" id="PF17102">
    <property type="entry name" value="Stealth_CR3"/>
    <property type="match status" value="1"/>
</dbReference>
<keyword evidence="6" id="KW-0677">Repeat</keyword>
<dbReference type="Pfam" id="PF00066">
    <property type="entry name" value="Notch"/>
    <property type="match status" value="2"/>
</dbReference>
<feature type="transmembrane region" description="Helical" evidence="12">
    <location>
        <begin position="999"/>
        <end position="1015"/>
    </location>
</feature>
<comment type="caution">
    <text evidence="14">The sequence shown here is derived from an EMBL/GenBank/DDBJ whole genome shotgun (WGS) entry which is preliminary data.</text>
</comment>
<evidence type="ECO:0000256" key="10">
    <source>
        <dbReference type="ARBA" id="ARBA00023180"/>
    </source>
</evidence>
<dbReference type="GO" id="GO:0055085">
    <property type="term" value="P:transmembrane transport"/>
    <property type="evidence" value="ECO:0007669"/>
    <property type="project" value="InterPro"/>
</dbReference>
<reference evidence="14 15" key="1">
    <citation type="submission" date="2018-08" db="EMBL/GenBank/DDBJ databases">
        <title>Aphanomyces genome sequencing and annotation.</title>
        <authorList>
            <person name="Minardi D."/>
            <person name="Oidtmann B."/>
            <person name="Van Der Giezen M."/>
            <person name="Studholme D.J."/>
        </authorList>
    </citation>
    <scope>NUCLEOTIDE SEQUENCE [LARGE SCALE GENOMIC DNA]</scope>
    <source>
        <strain evidence="14 15">Kv</strain>
    </source>
</reference>
<feature type="transmembrane region" description="Helical" evidence="12">
    <location>
        <begin position="945"/>
        <end position="962"/>
    </location>
</feature>
<feature type="domain" description="LNR" evidence="13">
    <location>
        <begin position="266"/>
        <end position="304"/>
    </location>
</feature>
<dbReference type="GO" id="GO:0005794">
    <property type="term" value="C:Golgi apparatus"/>
    <property type="evidence" value="ECO:0007669"/>
    <property type="project" value="TreeGrafter"/>
</dbReference>
<evidence type="ECO:0000313" key="14">
    <source>
        <dbReference type="EMBL" id="RHY10293.1"/>
    </source>
</evidence>
<keyword evidence="10" id="KW-0325">Glycoprotein</keyword>
<keyword evidence="5 12" id="KW-0812">Transmembrane</keyword>
<keyword evidence="9" id="KW-1015">Disulfide bond</keyword>
<dbReference type="GO" id="GO:0016772">
    <property type="term" value="F:transferase activity, transferring phosphorus-containing groups"/>
    <property type="evidence" value="ECO:0007669"/>
    <property type="project" value="InterPro"/>
</dbReference>
<name>A0A397AQY7_APHAT</name>
<proteinExistence type="inferred from homology"/>
<evidence type="ECO:0000256" key="3">
    <source>
        <dbReference type="ARBA" id="ARBA00022448"/>
    </source>
</evidence>
<dbReference type="VEuPathDB" id="FungiDB:H257_16333"/>
<dbReference type="EMBL" id="QUSZ01005302">
    <property type="protein sequence ID" value="RHY10293.1"/>
    <property type="molecule type" value="Genomic_DNA"/>
</dbReference>
<comment type="similarity">
    <text evidence="2">Belongs to the stealth family.</text>
</comment>
<evidence type="ECO:0000313" key="15">
    <source>
        <dbReference type="Proteomes" id="UP000265427"/>
    </source>
</evidence>
<dbReference type="Pfam" id="PF11380">
    <property type="entry name" value="Stealth_CR2"/>
    <property type="match status" value="1"/>
</dbReference>
<dbReference type="InterPro" id="IPR000800">
    <property type="entry name" value="Notch_dom"/>
</dbReference>
<keyword evidence="3" id="KW-0813">Transport</keyword>
<evidence type="ECO:0000256" key="11">
    <source>
        <dbReference type="SAM" id="MobiDB-lite"/>
    </source>
</evidence>
<feature type="region of interest" description="Disordered" evidence="11">
    <location>
        <begin position="1"/>
        <end position="25"/>
    </location>
</feature>
<feature type="transmembrane region" description="Helical" evidence="12">
    <location>
        <begin position="1138"/>
        <end position="1170"/>
    </location>
</feature>